<dbReference type="Proteomes" id="UP000549616">
    <property type="component" value="Unassembled WGS sequence"/>
</dbReference>
<sequence>MLVEAAARGERKLAAVRELGADAAVDYSEPGWTKRVLEATGGAPPDGVHGAASGEPTVVDPAEAR</sequence>
<dbReference type="EMBL" id="JACCFK010000001">
    <property type="protein sequence ID" value="NYI88597.1"/>
    <property type="molecule type" value="Genomic_DNA"/>
</dbReference>
<dbReference type="SUPFAM" id="SSF51735">
    <property type="entry name" value="NAD(P)-binding Rossmann-fold domains"/>
    <property type="match status" value="1"/>
</dbReference>
<dbReference type="InterPro" id="IPR036291">
    <property type="entry name" value="NAD(P)-bd_dom_sf"/>
</dbReference>
<organism evidence="2 3">
    <name type="scientific">Amycolatopsis endophytica</name>
    <dbReference type="NCBI Taxonomy" id="860233"/>
    <lineage>
        <taxon>Bacteria</taxon>
        <taxon>Bacillati</taxon>
        <taxon>Actinomycetota</taxon>
        <taxon>Actinomycetes</taxon>
        <taxon>Pseudonocardiales</taxon>
        <taxon>Pseudonocardiaceae</taxon>
        <taxon>Amycolatopsis</taxon>
    </lineage>
</organism>
<evidence type="ECO:0000256" key="1">
    <source>
        <dbReference type="SAM" id="MobiDB-lite"/>
    </source>
</evidence>
<protein>
    <submittedName>
        <fullName evidence="2">NADPH:quinone reductase-like Zn-dependent oxidoreductase</fullName>
    </submittedName>
</protein>
<reference evidence="2 3" key="1">
    <citation type="submission" date="2020-07" db="EMBL/GenBank/DDBJ databases">
        <title>Sequencing the genomes of 1000 actinobacteria strains.</title>
        <authorList>
            <person name="Klenk H.-P."/>
        </authorList>
    </citation>
    <scope>NUCLEOTIDE SEQUENCE [LARGE SCALE GENOMIC DNA]</scope>
    <source>
        <strain evidence="2 3">DSM 104006</strain>
    </source>
</reference>
<dbReference type="AlphaFoldDB" id="A0A853B172"/>
<proteinExistence type="predicted"/>
<evidence type="ECO:0000313" key="3">
    <source>
        <dbReference type="Proteomes" id="UP000549616"/>
    </source>
</evidence>
<evidence type="ECO:0000313" key="2">
    <source>
        <dbReference type="EMBL" id="NYI88597.1"/>
    </source>
</evidence>
<name>A0A853B172_9PSEU</name>
<accession>A0A853B172</accession>
<gene>
    <name evidence="2" type="ORF">HNR02_001920</name>
</gene>
<feature type="region of interest" description="Disordered" evidence="1">
    <location>
        <begin position="39"/>
        <end position="65"/>
    </location>
</feature>
<keyword evidence="3" id="KW-1185">Reference proteome</keyword>
<dbReference type="Gene3D" id="3.40.50.720">
    <property type="entry name" value="NAD(P)-binding Rossmann-like Domain"/>
    <property type="match status" value="1"/>
</dbReference>
<comment type="caution">
    <text evidence="2">The sequence shown here is derived from an EMBL/GenBank/DDBJ whole genome shotgun (WGS) entry which is preliminary data.</text>
</comment>
<dbReference type="RefSeq" id="WP_179772807.1">
    <property type="nucleotide sequence ID" value="NZ_JACCFK010000001.1"/>
</dbReference>